<keyword evidence="2" id="KW-1185">Reference proteome</keyword>
<protein>
    <submittedName>
        <fullName evidence="1">Uncharacterized protein</fullName>
    </submittedName>
</protein>
<sequence length="244" mass="26729">MACPSSRCCTHLNDGWSIKVCTALMDRPSLWCKVPIRRLGSGFRPSAAEPGRYSALVRVLPDFQAPRFSAEGLKASVEANLNAKNSLQMVSEALLDPLELSGRIPDFQKAVPHPDPIRGLSDVDRIATIEMQQRTDVSCIHSFFLVPTHVSQGSEEEFLAELNSCTGYNPLRMAGTTAKVLISRQVATAKFLLARQVASYLPAEEGLLIDSYLSAKEDYLTGSYLSAEEDIVRQVATAEVLIAR</sequence>
<evidence type="ECO:0000313" key="1">
    <source>
        <dbReference type="EMBL" id="PLW43122.1"/>
    </source>
</evidence>
<dbReference type="EMBL" id="PGCJ01000151">
    <property type="protein sequence ID" value="PLW43122.1"/>
    <property type="molecule type" value="Genomic_DNA"/>
</dbReference>
<accession>A0A2N5UZE1</accession>
<dbReference type="AlphaFoldDB" id="A0A2N5UZE1"/>
<gene>
    <name evidence="1" type="ORF">PCANC_14395</name>
</gene>
<dbReference type="Proteomes" id="UP000235388">
    <property type="component" value="Unassembled WGS sequence"/>
</dbReference>
<organism evidence="1 2">
    <name type="scientific">Puccinia coronata f. sp. avenae</name>
    <dbReference type="NCBI Taxonomy" id="200324"/>
    <lineage>
        <taxon>Eukaryota</taxon>
        <taxon>Fungi</taxon>
        <taxon>Dikarya</taxon>
        <taxon>Basidiomycota</taxon>
        <taxon>Pucciniomycotina</taxon>
        <taxon>Pucciniomycetes</taxon>
        <taxon>Pucciniales</taxon>
        <taxon>Pucciniaceae</taxon>
        <taxon>Puccinia</taxon>
    </lineage>
</organism>
<reference evidence="1 2" key="1">
    <citation type="submission" date="2017-11" db="EMBL/GenBank/DDBJ databases">
        <title>De novo assembly and phasing of dikaryotic genomes from two isolates of Puccinia coronata f. sp. avenae, the causal agent of oat crown rust.</title>
        <authorList>
            <person name="Miller M.E."/>
            <person name="Zhang Y."/>
            <person name="Omidvar V."/>
            <person name="Sperschneider J."/>
            <person name="Schwessinger B."/>
            <person name="Raley C."/>
            <person name="Palmer J.M."/>
            <person name="Garnica D."/>
            <person name="Upadhyaya N."/>
            <person name="Rathjen J."/>
            <person name="Taylor J.M."/>
            <person name="Park R.F."/>
            <person name="Dodds P.N."/>
            <person name="Hirsch C.D."/>
            <person name="Kianian S.F."/>
            <person name="Figueroa M."/>
        </authorList>
    </citation>
    <scope>NUCLEOTIDE SEQUENCE [LARGE SCALE GENOMIC DNA]</scope>
    <source>
        <strain evidence="1">12NC29</strain>
    </source>
</reference>
<proteinExistence type="predicted"/>
<comment type="caution">
    <text evidence="1">The sequence shown here is derived from an EMBL/GenBank/DDBJ whole genome shotgun (WGS) entry which is preliminary data.</text>
</comment>
<evidence type="ECO:0000313" key="2">
    <source>
        <dbReference type="Proteomes" id="UP000235388"/>
    </source>
</evidence>
<name>A0A2N5UZE1_9BASI</name>